<dbReference type="Proteomes" id="UP000727654">
    <property type="component" value="Unassembled WGS sequence"/>
</dbReference>
<gene>
    <name evidence="1" type="ORF">LMG23992_00679</name>
</gene>
<proteinExistence type="predicted"/>
<protein>
    <recommendedName>
        <fullName evidence="3">SnoaL-like domain-containing protein</fullName>
    </recommendedName>
</protein>
<keyword evidence="2" id="KW-1185">Reference proteome</keyword>
<sequence length="191" mass="21283">MTAIPAATAQALLNRYIEAKDNNRPEIIDEAFARDAWLTISLNTDAISFPSRTEGAPAIARTLVSDFARTFDRCRTYYIIDNQSWDGGAMTIPWLVAMRETGAGKLRVGRGYYRIGFTEADEHARIANLHIHIDRMDVVDDPGAQTLAILHESLPYPRLSLTELRAGVDRALANRPSLEYLRAFAEPAPLP</sequence>
<reference evidence="1 2" key="1">
    <citation type="submission" date="2021-08" db="EMBL/GenBank/DDBJ databases">
        <authorList>
            <person name="Peeters C."/>
        </authorList>
    </citation>
    <scope>NUCLEOTIDE SEQUENCE [LARGE SCALE GENOMIC DNA]</scope>
    <source>
        <strain evidence="1 2">LMG 23992</strain>
    </source>
</reference>
<dbReference type="EMBL" id="CAJZAI010000001">
    <property type="protein sequence ID" value="CAG9166067.1"/>
    <property type="molecule type" value="Genomic_DNA"/>
</dbReference>
<comment type="caution">
    <text evidence="1">The sequence shown here is derived from an EMBL/GenBank/DDBJ whole genome shotgun (WGS) entry which is preliminary data.</text>
</comment>
<dbReference type="InterPro" id="IPR032710">
    <property type="entry name" value="NTF2-like_dom_sf"/>
</dbReference>
<accession>A0ABN7XY55</accession>
<dbReference type="Gene3D" id="3.10.450.50">
    <property type="match status" value="1"/>
</dbReference>
<evidence type="ECO:0000313" key="2">
    <source>
        <dbReference type="Proteomes" id="UP000727654"/>
    </source>
</evidence>
<name>A0ABN7XY55_9BURK</name>
<evidence type="ECO:0008006" key="3">
    <source>
        <dbReference type="Google" id="ProtNLM"/>
    </source>
</evidence>
<evidence type="ECO:0000313" key="1">
    <source>
        <dbReference type="EMBL" id="CAG9166067.1"/>
    </source>
</evidence>
<dbReference type="RefSeq" id="WP_224078362.1">
    <property type="nucleotide sequence ID" value="NZ_CAJZAI010000001.1"/>
</dbReference>
<organism evidence="1 2">
    <name type="scientific">Cupriavidus laharis</name>
    <dbReference type="NCBI Taxonomy" id="151654"/>
    <lineage>
        <taxon>Bacteria</taxon>
        <taxon>Pseudomonadati</taxon>
        <taxon>Pseudomonadota</taxon>
        <taxon>Betaproteobacteria</taxon>
        <taxon>Burkholderiales</taxon>
        <taxon>Burkholderiaceae</taxon>
        <taxon>Cupriavidus</taxon>
    </lineage>
</organism>
<dbReference type="SUPFAM" id="SSF54427">
    <property type="entry name" value="NTF2-like"/>
    <property type="match status" value="1"/>
</dbReference>